<name>A0A0H3ZVE0_VIBSP</name>
<keyword evidence="3 7" id="KW-0479">Metal-binding</keyword>
<dbReference type="GO" id="GO:0004130">
    <property type="term" value="F:cytochrome-c peroxidase activity"/>
    <property type="evidence" value="ECO:0007669"/>
    <property type="project" value="TreeGrafter"/>
</dbReference>
<dbReference type="InterPro" id="IPR004852">
    <property type="entry name" value="Di-haem_cyt_c_peroxidsae"/>
</dbReference>
<evidence type="ECO:0000256" key="2">
    <source>
        <dbReference type="ARBA" id="ARBA00022617"/>
    </source>
</evidence>
<dbReference type="GO" id="GO:0046872">
    <property type="term" value="F:metal ion binding"/>
    <property type="evidence" value="ECO:0007669"/>
    <property type="project" value="UniProtKB-KW"/>
</dbReference>
<dbReference type="Pfam" id="PF03150">
    <property type="entry name" value="CCP_MauG"/>
    <property type="match status" value="1"/>
</dbReference>
<dbReference type="SUPFAM" id="SSF46626">
    <property type="entry name" value="Cytochrome c"/>
    <property type="match status" value="2"/>
</dbReference>
<dbReference type="PANTHER" id="PTHR30600:SF10">
    <property type="entry name" value="BLL6722 PROTEIN"/>
    <property type="match status" value="1"/>
</dbReference>
<keyword evidence="2 7" id="KW-0349">Heme</keyword>
<dbReference type="NCBIfam" id="TIGR03981">
    <property type="entry name" value="SAM_quin_mod"/>
    <property type="match status" value="1"/>
</dbReference>
<keyword evidence="4 8" id="KW-0732">Signal</keyword>
<feature type="domain" description="Cytochrome c" evidence="9">
    <location>
        <begin position="47"/>
        <end position="166"/>
    </location>
</feature>
<dbReference type="PANTHER" id="PTHR30600">
    <property type="entry name" value="CYTOCHROME C PEROXIDASE-RELATED"/>
    <property type="match status" value="1"/>
</dbReference>
<evidence type="ECO:0000259" key="9">
    <source>
        <dbReference type="PROSITE" id="PS51007"/>
    </source>
</evidence>
<dbReference type="InterPro" id="IPR023893">
    <property type="entry name" value="MauG-like"/>
</dbReference>
<evidence type="ECO:0000256" key="1">
    <source>
        <dbReference type="ARBA" id="ARBA00004196"/>
    </source>
</evidence>
<feature type="chain" id="PRO_5005204539" evidence="8">
    <location>
        <begin position="17"/>
        <end position="411"/>
    </location>
</feature>
<dbReference type="InterPro" id="IPR036909">
    <property type="entry name" value="Cyt_c-like_dom_sf"/>
</dbReference>
<dbReference type="PROSITE" id="PS51007">
    <property type="entry name" value="CYTC"/>
    <property type="match status" value="2"/>
</dbReference>
<evidence type="ECO:0000256" key="3">
    <source>
        <dbReference type="ARBA" id="ARBA00022723"/>
    </source>
</evidence>
<sequence>MRAWLLVVFASFQVSAMSLDETLRVAIQAFELEGNVCSKPLVKEPSYLANVGKVVFERPVLSGDKDTTCANCHLDNKALTDGLPLAIGVGGIGEGEERLASGGAVVPRNAVTLFARGDSRFNTFFWDGKVQAIDGQIFSPVGEGSSLGFDSALAVAAVLPLLARDEFLGTSKRFNTNRHVDLVESQYYADKVPAQNTFIQERLLEKNDPDVRMLLAAMESANIPPVDLTLPMVGNALASFIRQKISEDCTPSAWEQYINGDTSSLSKEQKRGAIFFYGKARCASCHSGDLMSDMSFHSIGVPQGNQGPHMFGQDFGRALVTLDNRDRYAFRTPSLVAVSKTAPYGHNGIFPTLEGVVKHHISPIFYYRDPTVSDQMILDNNESLDRRSEMLRWIRVDESELSQLLTFLDAL</sequence>
<keyword evidence="6 7" id="KW-0408">Iron</keyword>
<evidence type="ECO:0000256" key="4">
    <source>
        <dbReference type="ARBA" id="ARBA00022729"/>
    </source>
</evidence>
<dbReference type="InterPro" id="IPR009056">
    <property type="entry name" value="Cyt_c-like_dom"/>
</dbReference>
<comment type="subcellular location">
    <subcellularLocation>
        <location evidence="1">Cell envelope</location>
    </subcellularLocation>
</comment>
<protein>
    <submittedName>
        <fullName evidence="10">Putative methylamine utilization protein MauG</fullName>
    </submittedName>
</protein>
<accession>A0A0H3ZVE0</accession>
<dbReference type="EMBL" id="KP795538">
    <property type="protein sequence ID" value="AKN37491.1"/>
    <property type="molecule type" value="Genomic_DNA"/>
</dbReference>
<dbReference type="GO" id="GO:0030313">
    <property type="term" value="C:cell envelope"/>
    <property type="evidence" value="ECO:0007669"/>
    <property type="project" value="UniProtKB-SubCell"/>
</dbReference>
<dbReference type="Gene3D" id="1.10.760.10">
    <property type="entry name" value="Cytochrome c-like domain"/>
    <property type="match status" value="2"/>
</dbReference>
<evidence type="ECO:0000256" key="6">
    <source>
        <dbReference type="ARBA" id="ARBA00023004"/>
    </source>
</evidence>
<dbReference type="InterPro" id="IPR051395">
    <property type="entry name" value="Cytochrome_c_Peroxidase/MauG"/>
</dbReference>
<dbReference type="GO" id="GO:0020037">
    <property type="term" value="F:heme binding"/>
    <property type="evidence" value="ECO:0007669"/>
    <property type="project" value="InterPro"/>
</dbReference>
<proteinExistence type="predicted"/>
<dbReference type="RefSeq" id="WP_102466502.1">
    <property type="nucleotide sequence ID" value="NZ_CAWNSL010000019.1"/>
</dbReference>
<organism evidence="10">
    <name type="scientific">Vibrio splendidus</name>
    <dbReference type="NCBI Taxonomy" id="29497"/>
    <lineage>
        <taxon>Bacteria</taxon>
        <taxon>Pseudomonadati</taxon>
        <taxon>Pseudomonadota</taxon>
        <taxon>Gammaproteobacteria</taxon>
        <taxon>Vibrionales</taxon>
        <taxon>Vibrionaceae</taxon>
        <taxon>Vibrio</taxon>
    </lineage>
</organism>
<dbReference type="GO" id="GO:0009055">
    <property type="term" value="F:electron transfer activity"/>
    <property type="evidence" value="ECO:0007669"/>
    <property type="project" value="InterPro"/>
</dbReference>
<feature type="domain" description="Cytochrome c" evidence="9">
    <location>
        <begin position="267"/>
        <end position="411"/>
    </location>
</feature>
<evidence type="ECO:0000256" key="7">
    <source>
        <dbReference type="PROSITE-ProRule" id="PRU00433"/>
    </source>
</evidence>
<evidence type="ECO:0000256" key="5">
    <source>
        <dbReference type="ARBA" id="ARBA00023002"/>
    </source>
</evidence>
<evidence type="ECO:0000313" key="10">
    <source>
        <dbReference type="EMBL" id="AKN37491.1"/>
    </source>
</evidence>
<reference evidence="10" key="1">
    <citation type="journal article" date="2015" name="MBio">
        <title>Eco-Evolutionary Dynamics of Episomes among Ecologically Cohesive Bacterial Populations.</title>
        <authorList>
            <person name="Xue H."/>
            <person name="Cordero O.X."/>
            <person name="Camas F.M."/>
            <person name="Trimble W."/>
            <person name="Meyer F."/>
            <person name="Guglielmini J."/>
            <person name="Rocha E.P."/>
            <person name="Polz M.F."/>
        </authorList>
    </citation>
    <scope>NUCLEOTIDE SEQUENCE</scope>
    <source>
        <strain evidence="10">5S_214</strain>
    </source>
</reference>
<evidence type="ECO:0000256" key="8">
    <source>
        <dbReference type="SAM" id="SignalP"/>
    </source>
</evidence>
<dbReference type="AlphaFoldDB" id="A0A0H3ZVE0"/>
<keyword evidence="5" id="KW-0560">Oxidoreductase</keyword>
<feature type="signal peptide" evidence="8">
    <location>
        <begin position="1"/>
        <end position="16"/>
    </location>
</feature>